<dbReference type="Proteomes" id="UP000324133">
    <property type="component" value="Unassembled WGS sequence"/>
</dbReference>
<name>A0A5B6T9Y1_9BACT</name>
<dbReference type="EMBL" id="VKKY01000003">
    <property type="protein sequence ID" value="KAA3436745.1"/>
    <property type="molecule type" value="Genomic_DNA"/>
</dbReference>
<gene>
    <name evidence="1" type="ORF">FOA19_20415</name>
</gene>
<evidence type="ECO:0000313" key="2">
    <source>
        <dbReference type="Proteomes" id="UP000324133"/>
    </source>
</evidence>
<protein>
    <submittedName>
        <fullName evidence="1">Uncharacterized protein</fullName>
    </submittedName>
</protein>
<keyword evidence="2" id="KW-1185">Reference proteome</keyword>
<dbReference type="AlphaFoldDB" id="A0A5B6T9Y1"/>
<organism evidence="1 2">
    <name type="scientific">Rufibacter hautae</name>
    <dbReference type="NCBI Taxonomy" id="2595005"/>
    <lineage>
        <taxon>Bacteria</taxon>
        <taxon>Pseudomonadati</taxon>
        <taxon>Bacteroidota</taxon>
        <taxon>Cytophagia</taxon>
        <taxon>Cytophagales</taxon>
        <taxon>Hymenobacteraceae</taxon>
        <taxon>Rufibacter</taxon>
    </lineage>
</organism>
<accession>A0A5B6T9Y1</accession>
<comment type="caution">
    <text evidence="1">The sequence shown here is derived from an EMBL/GenBank/DDBJ whole genome shotgun (WGS) entry which is preliminary data.</text>
</comment>
<dbReference type="RefSeq" id="WP_149092684.1">
    <property type="nucleotide sequence ID" value="NZ_VKKY01000003.1"/>
</dbReference>
<evidence type="ECO:0000313" key="1">
    <source>
        <dbReference type="EMBL" id="KAA3436745.1"/>
    </source>
</evidence>
<proteinExistence type="predicted"/>
<dbReference type="OrthoDB" id="855070at2"/>
<reference evidence="1 2" key="1">
    <citation type="submission" date="2019-07" db="EMBL/GenBank/DDBJ databases">
        <title>Rufibacter sp. nov., isolated from lake sediment.</title>
        <authorList>
            <person name="Qu J.-H."/>
        </authorList>
    </citation>
    <scope>NUCLEOTIDE SEQUENCE [LARGE SCALE GENOMIC DNA]</scope>
    <source>
        <strain evidence="1 2">NBS58-1</strain>
    </source>
</reference>
<sequence length="122" mass="13976">MENVLFKELLYKQEMVVVYKTYDSDNQLYGLYMPSEDCGKCLDATYTQIFPFAKNGQAAAITENGEYVWVGLDFNESKMKEGEQLVWSTFYASITNSAEVGTQKTEVFMGYDDYTSNTKKIN</sequence>